<dbReference type="PANTHER" id="PTHR10183:SF433">
    <property type="entry name" value="CALPAIN-A-RELATED"/>
    <property type="match status" value="1"/>
</dbReference>
<dbReference type="WBParaSite" id="EVEC_0000814701-mRNA-1">
    <property type="protein sequence ID" value="EVEC_0000814701-mRNA-1"/>
    <property type="gene ID" value="EVEC_0000814701"/>
</dbReference>
<organism evidence="7">
    <name type="scientific">Enterobius vermicularis</name>
    <name type="common">Human pinworm</name>
    <dbReference type="NCBI Taxonomy" id="51028"/>
    <lineage>
        <taxon>Eukaryota</taxon>
        <taxon>Metazoa</taxon>
        <taxon>Ecdysozoa</taxon>
        <taxon>Nematoda</taxon>
        <taxon>Chromadorea</taxon>
        <taxon>Rhabditida</taxon>
        <taxon>Spirurina</taxon>
        <taxon>Oxyuridomorpha</taxon>
        <taxon>Oxyuroidea</taxon>
        <taxon>Oxyuridae</taxon>
        <taxon>Enterobius</taxon>
    </lineage>
</organism>
<reference evidence="7" key="1">
    <citation type="submission" date="2016-04" db="UniProtKB">
        <authorList>
            <consortium name="WormBaseParasite"/>
        </authorList>
    </citation>
    <scope>IDENTIFICATION</scope>
</reference>
<dbReference type="PRINTS" id="PR00704">
    <property type="entry name" value="CALPAIN"/>
</dbReference>
<accession>A0A158QB41</accession>
<dbReference type="Gene3D" id="3.90.70.10">
    <property type="entry name" value="Cysteine proteinases"/>
    <property type="match status" value="1"/>
</dbReference>
<dbReference type="GO" id="GO:0004198">
    <property type="term" value="F:calcium-dependent cysteine-type endopeptidase activity"/>
    <property type="evidence" value="ECO:0007669"/>
    <property type="project" value="InterPro"/>
</dbReference>
<keyword evidence="3" id="KW-0378">Hydrolase</keyword>
<proteinExistence type="inferred from homology"/>
<reference evidence="5 6" key="2">
    <citation type="submission" date="2018-10" db="EMBL/GenBank/DDBJ databases">
        <authorList>
            <consortium name="Pathogen Informatics"/>
        </authorList>
    </citation>
    <scope>NUCLEOTIDE SEQUENCE [LARGE SCALE GENOMIC DNA]</scope>
</reference>
<feature type="domain" description="Calpain catalytic" evidence="4">
    <location>
        <begin position="154"/>
        <end position="435"/>
    </location>
</feature>
<name>A0A158QB41_ENTVE</name>
<dbReference type="Pfam" id="PF01067">
    <property type="entry name" value="Calpain_III"/>
    <property type="match status" value="1"/>
</dbReference>
<dbReference type="PROSITE" id="PS50203">
    <property type="entry name" value="CALPAIN_CAT"/>
    <property type="match status" value="1"/>
</dbReference>
<dbReference type="EMBL" id="UXUI01009018">
    <property type="protein sequence ID" value="VDD92880.1"/>
    <property type="molecule type" value="Genomic_DNA"/>
</dbReference>
<dbReference type="GO" id="GO:0005737">
    <property type="term" value="C:cytoplasm"/>
    <property type="evidence" value="ECO:0007669"/>
    <property type="project" value="TreeGrafter"/>
</dbReference>
<dbReference type="OrthoDB" id="424753at2759"/>
<keyword evidence="6" id="KW-1185">Reference proteome</keyword>
<evidence type="ECO:0000256" key="1">
    <source>
        <dbReference type="ARBA" id="ARBA00007623"/>
    </source>
</evidence>
<sequence length="597" mass="67951">MDIKVESIEQAAEELMWINDFAKQQIYLQKKFANKSSSWLFKSDDYEGLCFNETDLKVCKEPVKVSKHYIVDYDASHFPYEDIVPEDSADVTAEERITTDGKTDEKSASTDKKSLGIKPCLLKPLVLKASVLVEEGSQQSFDQERKRCLDKNILFEDPLFPANNNSLFLDPSLPASVKSPFQRRFNNCVWLRPHEIVQNPTFFVAGQSRFDVVQGGLGDCYLAASVATLAMHKELFYRVVPINQSFTDKYAGIFHFQFWKFGRWVDVVIDDRLPTKDGKLIFLKSDEQNEFWSALLEKAYAKLYGCYECLMGGLISDVMEDLTGGVVECYEIGKYRESFVTALLMTMFYEGSMVNCGTGVQHATKGSVQLVRLRNPWGSKMQWTGAWGDESEEWNFVSDKEKKRLEMVVAEDGEFWMSMDDFYNKFDSINVCTLANDNVNELCKIIGGVRTDRSCKWSAISTYGHWDSKCGMEVDDMTVPISNNPQYLLRVEQTEAEKGRRTPVLVEVIQKRLYRKPVSSCVIIGFFVIDCTDFHDEQPVGDSGKKRKMPSEVRLPAKPLFMNSRQVTLLILKSLLFDTATVLSYALNPPASVCNGE</sequence>
<feature type="active site" evidence="2 3">
    <location>
        <position position="220"/>
    </location>
</feature>
<keyword evidence="3" id="KW-0788">Thiol protease</keyword>
<feature type="active site" evidence="2 3">
    <location>
        <position position="375"/>
    </location>
</feature>
<dbReference type="CDD" id="cd00044">
    <property type="entry name" value="CysPc"/>
    <property type="match status" value="1"/>
</dbReference>
<dbReference type="PANTHER" id="PTHR10183">
    <property type="entry name" value="CALPAIN"/>
    <property type="match status" value="1"/>
</dbReference>
<dbReference type="AlphaFoldDB" id="A0A158QB41"/>
<feature type="active site" evidence="3">
    <location>
        <position position="362"/>
    </location>
</feature>
<gene>
    <name evidence="5" type="ORF">EVEC_LOCUS7631</name>
</gene>
<dbReference type="GO" id="GO:0006508">
    <property type="term" value="P:proteolysis"/>
    <property type="evidence" value="ECO:0007669"/>
    <property type="project" value="UniProtKB-KW"/>
</dbReference>
<dbReference type="InterPro" id="IPR001300">
    <property type="entry name" value="Peptidase_C2_calpain_cat"/>
</dbReference>
<evidence type="ECO:0000256" key="3">
    <source>
        <dbReference type="PROSITE-ProRule" id="PRU00239"/>
    </source>
</evidence>
<dbReference type="InterPro" id="IPR038765">
    <property type="entry name" value="Papain-like_cys_pep_sf"/>
</dbReference>
<dbReference type="SUPFAM" id="SSF54001">
    <property type="entry name" value="Cysteine proteinases"/>
    <property type="match status" value="1"/>
</dbReference>
<dbReference type="SMART" id="SM00230">
    <property type="entry name" value="CysPc"/>
    <property type="match status" value="1"/>
</dbReference>
<protein>
    <submittedName>
        <fullName evidence="7">Calpain catalytic domain-containing protein</fullName>
    </submittedName>
</protein>
<evidence type="ECO:0000259" key="4">
    <source>
        <dbReference type="PROSITE" id="PS50203"/>
    </source>
</evidence>
<evidence type="ECO:0000313" key="6">
    <source>
        <dbReference type="Proteomes" id="UP000274131"/>
    </source>
</evidence>
<evidence type="ECO:0000313" key="5">
    <source>
        <dbReference type="EMBL" id="VDD92880.1"/>
    </source>
</evidence>
<dbReference type="InterPro" id="IPR022682">
    <property type="entry name" value="Calpain_domain_III"/>
</dbReference>
<dbReference type="STRING" id="51028.A0A158QB41"/>
<evidence type="ECO:0000256" key="2">
    <source>
        <dbReference type="PIRSR" id="PIRSR622684-1"/>
    </source>
</evidence>
<dbReference type="Gene3D" id="2.60.120.380">
    <property type="match status" value="1"/>
</dbReference>
<dbReference type="Pfam" id="PF00648">
    <property type="entry name" value="Peptidase_C2"/>
    <property type="match status" value="1"/>
</dbReference>
<keyword evidence="3" id="KW-0645">Protease</keyword>
<dbReference type="Proteomes" id="UP000274131">
    <property type="component" value="Unassembled WGS sequence"/>
</dbReference>
<comment type="similarity">
    <text evidence="1">Belongs to the peptidase C2 family.</text>
</comment>
<dbReference type="InterPro" id="IPR022684">
    <property type="entry name" value="Calpain_cysteine_protease"/>
</dbReference>
<evidence type="ECO:0000313" key="7">
    <source>
        <dbReference type="WBParaSite" id="EVEC_0000814701-mRNA-1"/>
    </source>
</evidence>